<evidence type="ECO:0000256" key="3">
    <source>
        <dbReference type="ARBA" id="ARBA00023315"/>
    </source>
</evidence>
<dbReference type="Pfam" id="PF13865">
    <property type="entry name" value="FoP_duplication"/>
    <property type="match status" value="1"/>
</dbReference>
<evidence type="ECO:0000259" key="6">
    <source>
        <dbReference type="PROSITE" id="PS50102"/>
    </source>
</evidence>
<feature type="region of interest" description="Disordered" evidence="5">
    <location>
        <begin position="497"/>
        <end position="530"/>
    </location>
</feature>
<reference evidence="7" key="1">
    <citation type="submission" date="2019-03" db="EMBL/GenBank/DDBJ databases">
        <authorList>
            <person name="Mank J."/>
            <person name="Almeida P."/>
        </authorList>
    </citation>
    <scope>NUCLEOTIDE SEQUENCE</scope>
    <source>
        <strain evidence="7">78183</strain>
    </source>
</reference>
<dbReference type="SUPFAM" id="SSF54928">
    <property type="entry name" value="RNA-binding domain, RBD"/>
    <property type="match status" value="1"/>
</dbReference>
<sequence>MAPSNCLKILELRQVAPACSSTDQSNTEFTLPLTFMDVLWLKFPPAESIFFYELTESSPTVFISIILPKLITSLSRALVNFLPLAGNLIWPQDSPKPLILYTPNDAVSLTIAESSADFGRLSSNEIREAIELHPYTPELCISDTRASVLALQITLFPNKGFCISFVTHHAALDGKTTAMFIKAWAHICKHLEPAKIDQPPLLPADLIPSFDRSVIKDVAGLETEHLNYWLVMNEVFLKSNPRSLKVLPNIGGPDPSDLVRATFELSREDIKFLRKKVQSQFDRILKEDRDETKQLHLSTFVLTCAYTLASMMKARVGDGVKKVFFLFSVDLRSRSLNPPIPNTYFGNCIAGQHVVAEARIFTEENGLAMIAEKFSEIIKGMESRGVFEGARERLAELASLEPGTQCLGVAGSTRFDFYRSDFGWGEPEKVEIASIDRTNSVSLIESRDGMTGGVEIGLALKRHEMETFASLFKAYKFPKMSDLLDMSLDDLIRKGKENGGRDSNFRGRGAASGSVLGPGPDRWVFRRDPARPQPYSVRPVKLMQVQQEPIMIAASEGSNGEGKLYISNLDYGVSNEDIKVLFSEVGELLMCSLHYDMSGRSKGTAEVVFARQTDALAAIRRYNNVQLDGKPLKIELVGVNVITTVPVPVPVSAITHVAKPNGAFRRGRGHGGGAGGRGNGGSVQEFARGQGQVRRHGEKLTAEALDSDLDKYHFEAMKLKIKKLEITAPILLTFIRLLHSTGSSSHWYIEDDTSCLRSIVIQKLLFTRGSVMCNFATALKLRYKKHFCANSTTPLKLLIKDVAGLETAHLNYWLVMNELVLKSNPRSLKVLPNIGGPEPSDLVRATFELTREDIRLPRKKVQSQFDRILKEDRNETKQLHLSTFVLTCAYTSASMMKARGGDGSKKVYFLFSVDLRSRSQDPPILNSYFGNSVSGQQVAAEARIFMEENGVAMIAENQGTLEPGTQCLGVAGSTRFDFYRPDFRWEEPKKVDICSRKKVSRGVKHLTEEELDSDSDRYHFEAMQLNLSVGAKSFWSGNQDFGD</sequence>
<dbReference type="GO" id="GO:0003723">
    <property type="term" value="F:RNA binding"/>
    <property type="evidence" value="ECO:0007669"/>
    <property type="project" value="UniProtKB-UniRule"/>
</dbReference>
<accession>A0A6N2NDH5</accession>
<keyword evidence="3" id="KW-0012">Acyltransferase</keyword>
<evidence type="ECO:0000256" key="4">
    <source>
        <dbReference type="PROSITE-ProRule" id="PRU00176"/>
    </source>
</evidence>
<dbReference type="InterPro" id="IPR051504">
    <property type="entry name" value="Plant_metabolite_acyltrans"/>
</dbReference>
<evidence type="ECO:0000256" key="2">
    <source>
        <dbReference type="ARBA" id="ARBA00022884"/>
    </source>
</evidence>
<dbReference type="InterPro" id="IPR035979">
    <property type="entry name" value="RBD_domain_sf"/>
</dbReference>
<dbReference type="InterPro" id="IPR012677">
    <property type="entry name" value="Nucleotide-bd_a/b_plait_sf"/>
</dbReference>
<dbReference type="InterPro" id="IPR000504">
    <property type="entry name" value="RRM_dom"/>
</dbReference>
<name>A0A6N2NDH5_SALVM</name>
<dbReference type="PANTHER" id="PTHR31625">
    <property type="match status" value="1"/>
</dbReference>
<dbReference type="Gene3D" id="3.30.70.330">
    <property type="match status" value="1"/>
</dbReference>
<dbReference type="InterPro" id="IPR023213">
    <property type="entry name" value="CAT-like_dom_sf"/>
</dbReference>
<dbReference type="CDD" id="cd12680">
    <property type="entry name" value="RRM_THOC4"/>
    <property type="match status" value="1"/>
</dbReference>
<dbReference type="PROSITE" id="PS50102">
    <property type="entry name" value="RRM"/>
    <property type="match status" value="1"/>
</dbReference>
<dbReference type="GO" id="GO:0016747">
    <property type="term" value="F:acyltransferase activity, transferring groups other than amino-acyl groups"/>
    <property type="evidence" value="ECO:0007669"/>
    <property type="project" value="UniProtKB-ARBA"/>
</dbReference>
<evidence type="ECO:0000256" key="1">
    <source>
        <dbReference type="ARBA" id="ARBA00022679"/>
    </source>
</evidence>
<dbReference type="Gene3D" id="3.30.559.10">
    <property type="entry name" value="Chloramphenicol acetyltransferase-like domain"/>
    <property type="match status" value="3"/>
</dbReference>
<proteinExistence type="predicted"/>
<gene>
    <name evidence="7" type="ORF">SVIM_LOCUS496421</name>
</gene>
<dbReference type="SMART" id="SM01218">
    <property type="entry name" value="FoP_duplication"/>
    <property type="match status" value="1"/>
</dbReference>
<organism evidence="7">
    <name type="scientific">Salix viminalis</name>
    <name type="common">Common osier</name>
    <name type="synonym">Basket willow</name>
    <dbReference type="NCBI Taxonomy" id="40686"/>
    <lineage>
        <taxon>Eukaryota</taxon>
        <taxon>Viridiplantae</taxon>
        <taxon>Streptophyta</taxon>
        <taxon>Embryophyta</taxon>
        <taxon>Tracheophyta</taxon>
        <taxon>Spermatophyta</taxon>
        <taxon>Magnoliopsida</taxon>
        <taxon>eudicotyledons</taxon>
        <taxon>Gunneridae</taxon>
        <taxon>Pentapetalae</taxon>
        <taxon>rosids</taxon>
        <taxon>fabids</taxon>
        <taxon>Malpighiales</taxon>
        <taxon>Salicaceae</taxon>
        <taxon>Saliceae</taxon>
        <taxon>Salix</taxon>
    </lineage>
</organism>
<evidence type="ECO:0000256" key="5">
    <source>
        <dbReference type="SAM" id="MobiDB-lite"/>
    </source>
</evidence>
<dbReference type="SMART" id="SM00360">
    <property type="entry name" value="RRM"/>
    <property type="match status" value="1"/>
</dbReference>
<keyword evidence="2 4" id="KW-0694">RNA-binding</keyword>
<protein>
    <recommendedName>
        <fullName evidence="6">RRM domain-containing protein</fullName>
    </recommendedName>
</protein>
<keyword evidence="1" id="KW-0808">Transferase</keyword>
<feature type="domain" description="RRM" evidence="6">
    <location>
        <begin position="562"/>
        <end position="639"/>
    </location>
</feature>
<dbReference type="InterPro" id="IPR025715">
    <property type="entry name" value="FoP_C"/>
</dbReference>
<dbReference type="Pfam" id="PF00076">
    <property type="entry name" value="RRM_1"/>
    <property type="match status" value="1"/>
</dbReference>
<dbReference type="AlphaFoldDB" id="A0A6N2NDH5"/>
<dbReference type="EMBL" id="CAADRP010002262">
    <property type="protein sequence ID" value="VFU64821.1"/>
    <property type="molecule type" value="Genomic_DNA"/>
</dbReference>
<evidence type="ECO:0000313" key="7">
    <source>
        <dbReference type="EMBL" id="VFU64821.1"/>
    </source>
</evidence>
<dbReference type="Pfam" id="PF02458">
    <property type="entry name" value="Transferase"/>
    <property type="match status" value="1"/>
</dbReference>